<dbReference type="GO" id="GO:0006644">
    <property type="term" value="P:phospholipid metabolic process"/>
    <property type="evidence" value="ECO:0007669"/>
    <property type="project" value="TreeGrafter"/>
</dbReference>
<sequence length="406" mass="45409">MRKATNLGGHKTSTSINLEFDIFDELNILSLREVKKVVTIHIGGNDFCLDMCYQDEDQVPENHRNNLQRSLDYLQDNLPRTLVNLVTTTNLNIIQKFKGTSDICKAVHLVECPCLFGLPHAHKFQKFREIMHRCQEVENEVAHKSRFLCNVCRAGSTCGKPTLLLEQWDLQLLRHPHFTSSRQESDTVMSKMSSPTLEPSTSADKRRPKRPAGRPKTKKPGTSGEDWECGVYGINSGRYDMKEDFSVVIQPLTEEVIFPEKVTASGRRITDFDCLSKDCFHFSQKCQARDPNLESSCGPYFAPESYLLLLMTLAMDSGQLKYASMAYIYLKAVVTWEEGGSGVMSPGDTNSELHGDNEDSTSGVPDCGTPTTDISGQPAAGELPAKKKAKKVVDQSSKIPMKKFLK</sequence>
<feature type="region of interest" description="Disordered" evidence="1">
    <location>
        <begin position="343"/>
        <end position="406"/>
    </location>
</feature>
<evidence type="ECO:0000313" key="2">
    <source>
        <dbReference type="EMBL" id="CAD7408159.1"/>
    </source>
</evidence>
<dbReference type="PANTHER" id="PTHR21325">
    <property type="entry name" value="PHOSPHOLIPASE B, PLB1"/>
    <property type="match status" value="1"/>
</dbReference>
<reference evidence="2" key="1">
    <citation type="submission" date="2020-11" db="EMBL/GenBank/DDBJ databases">
        <authorList>
            <person name="Tran Van P."/>
        </authorList>
    </citation>
    <scope>NUCLEOTIDE SEQUENCE</scope>
</reference>
<dbReference type="AlphaFoldDB" id="A0A7R9D4W5"/>
<dbReference type="PANTHER" id="PTHR21325:SF31">
    <property type="entry name" value="GH22081P-RELATED"/>
    <property type="match status" value="1"/>
</dbReference>
<gene>
    <name evidence="2" type="ORF">TPSB3V08_LOCUS6220</name>
</gene>
<dbReference type="EMBL" id="OD003570">
    <property type="protein sequence ID" value="CAD7408159.1"/>
    <property type="molecule type" value="Genomic_DNA"/>
</dbReference>
<proteinExistence type="predicted"/>
<name>A0A7R9D4W5_TIMPO</name>
<feature type="compositionally biased region" description="Polar residues" evidence="1">
    <location>
        <begin position="181"/>
        <end position="202"/>
    </location>
</feature>
<dbReference type="GO" id="GO:0004620">
    <property type="term" value="F:phospholipase activity"/>
    <property type="evidence" value="ECO:0007669"/>
    <property type="project" value="InterPro"/>
</dbReference>
<dbReference type="InterPro" id="IPR038885">
    <property type="entry name" value="PLB1"/>
</dbReference>
<organism evidence="2">
    <name type="scientific">Timema poppense</name>
    <name type="common">Walking stick</name>
    <dbReference type="NCBI Taxonomy" id="170557"/>
    <lineage>
        <taxon>Eukaryota</taxon>
        <taxon>Metazoa</taxon>
        <taxon>Ecdysozoa</taxon>
        <taxon>Arthropoda</taxon>
        <taxon>Hexapoda</taxon>
        <taxon>Insecta</taxon>
        <taxon>Pterygota</taxon>
        <taxon>Neoptera</taxon>
        <taxon>Polyneoptera</taxon>
        <taxon>Phasmatodea</taxon>
        <taxon>Timematodea</taxon>
        <taxon>Timematoidea</taxon>
        <taxon>Timematidae</taxon>
        <taxon>Timema</taxon>
    </lineage>
</organism>
<feature type="compositionally biased region" description="Basic residues" evidence="1">
    <location>
        <begin position="206"/>
        <end position="219"/>
    </location>
</feature>
<protein>
    <submittedName>
        <fullName evidence="2">Uncharacterized protein</fullName>
    </submittedName>
</protein>
<evidence type="ECO:0000256" key="1">
    <source>
        <dbReference type="SAM" id="MobiDB-lite"/>
    </source>
</evidence>
<feature type="region of interest" description="Disordered" evidence="1">
    <location>
        <begin position="181"/>
        <end position="224"/>
    </location>
</feature>
<accession>A0A7R9D4W5</accession>